<comment type="function">
    <text evidence="5">Zinc chaperone that directly transfers zinc cofactor to target proteins, thereby activating them. Zinc is transferred from the CXCC motif in the GTPase domain to the zinc binding site in target proteins in a process requiring GTP hydrolysis.</text>
</comment>
<dbReference type="OrthoDB" id="9808822at2"/>
<dbReference type="SUPFAM" id="SSF90002">
    <property type="entry name" value="Hypothetical protein YjiA, C-terminal domain"/>
    <property type="match status" value="1"/>
</dbReference>
<dbReference type="CDD" id="cd03112">
    <property type="entry name" value="CobW-like"/>
    <property type="match status" value="1"/>
</dbReference>
<evidence type="ECO:0000256" key="3">
    <source>
        <dbReference type="ARBA" id="ARBA00023186"/>
    </source>
</evidence>
<evidence type="ECO:0000256" key="2">
    <source>
        <dbReference type="ARBA" id="ARBA00022801"/>
    </source>
</evidence>
<dbReference type="InterPro" id="IPR051316">
    <property type="entry name" value="Zinc-reg_GTPase_activator"/>
</dbReference>
<dbReference type="InterPro" id="IPR027417">
    <property type="entry name" value="P-loop_NTPase"/>
</dbReference>
<dbReference type="GO" id="GO:0000166">
    <property type="term" value="F:nucleotide binding"/>
    <property type="evidence" value="ECO:0007669"/>
    <property type="project" value="UniProtKB-KW"/>
</dbReference>
<evidence type="ECO:0000256" key="4">
    <source>
        <dbReference type="ARBA" id="ARBA00034320"/>
    </source>
</evidence>
<dbReference type="EMBL" id="LUUJ01000044">
    <property type="protein sequence ID" value="OAI19959.1"/>
    <property type="molecule type" value="Genomic_DNA"/>
</dbReference>
<evidence type="ECO:0000256" key="5">
    <source>
        <dbReference type="ARBA" id="ARBA00045658"/>
    </source>
</evidence>
<gene>
    <name evidence="8" type="ORF">A1507_06245</name>
</gene>
<dbReference type="SUPFAM" id="SSF52540">
    <property type="entry name" value="P-loop containing nucleoside triphosphate hydrolases"/>
    <property type="match status" value="1"/>
</dbReference>
<feature type="domain" description="CobW C-terminal" evidence="7">
    <location>
        <begin position="225"/>
        <end position="317"/>
    </location>
</feature>
<dbReference type="Pfam" id="PF02492">
    <property type="entry name" value="cobW"/>
    <property type="match status" value="1"/>
</dbReference>
<sequence length="327" mass="35248">MKPAPKPSRPPIPVILLTGFLGSGKTTLLNRLLADGVKTAVVINEFGAEPVDQDLLQRQDTPLTVLSGGCLCCQVKGALAPTLKNLRMAWDAATDKPFERVVIETSGVASPEPILDTLLRERWLAGRYRLQAVLTTLAIPAALDQLDRFPEAAAQVAWADRLLLTHADLADAEQQTALAERLRQLAPATPSDLLRPDAAIPPDLCSGNARRFRLLPANAQPTHEFRSLSLRLTEAPAWTQLETVLLALLARHPDLLRIKGVVYLAGRAEPVAIQAAGQRLYPPAALPPRHEGDLYGRLVFIVSGTTDALAADLATAFGSGAHIRTPR</sequence>
<dbReference type="Proteomes" id="UP000077857">
    <property type="component" value="Unassembled WGS sequence"/>
</dbReference>
<dbReference type="SMART" id="SM00833">
    <property type="entry name" value="CobW_C"/>
    <property type="match status" value="1"/>
</dbReference>
<keyword evidence="2" id="KW-0378">Hydrolase</keyword>
<protein>
    <submittedName>
        <fullName evidence="8">Cobalamin biosynthesis protein P47K</fullName>
    </submittedName>
</protein>
<name>A0A177NRV4_9GAMM</name>
<accession>A0A177NRV4</accession>
<comment type="catalytic activity">
    <reaction evidence="6">
        <text>GTP + H2O = GDP + phosphate + H(+)</text>
        <dbReference type="Rhea" id="RHEA:19669"/>
        <dbReference type="ChEBI" id="CHEBI:15377"/>
        <dbReference type="ChEBI" id="CHEBI:15378"/>
        <dbReference type="ChEBI" id="CHEBI:37565"/>
        <dbReference type="ChEBI" id="CHEBI:43474"/>
        <dbReference type="ChEBI" id="CHEBI:58189"/>
    </reaction>
    <physiologicalReaction direction="left-to-right" evidence="6">
        <dbReference type="Rhea" id="RHEA:19670"/>
    </physiologicalReaction>
</comment>
<keyword evidence="1" id="KW-0547">Nucleotide-binding</keyword>
<comment type="similarity">
    <text evidence="4">Belongs to the SIMIBI class G3E GTPase family. ZNG1 subfamily.</text>
</comment>
<evidence type="ECO:0000256" key="6">
    <source>
        <dbReference type="ARBA" id="ARBA00049117"/>
    </source>
</evidence>
<dbReference type="Gene3D" id="3.30.1220.10">
    <property type="entry name" value="CobW-like, C-terminal domain"/>
    <property type="match status" value="1"/>
</dbReference>
<dbReference type="AlphaFoldDB" id="A0A177NRV4"/>
<keyword evidence="3" id="KW-0143">Chaperone</keyword>
<dbReference type="PANTHER" id="PTHR13748">
    <property type="entry name" value="COBW-RELATED"/>
    <property type="match status" value="1"/>
</dbReference>
<dbReference type="Gene3D" id="3.40.50.300">
    <property type="entry name" value="P-loop containing nucleotide triphosphate hydrolases"/>
    <property type="match status" value="1"/>
</dbReference>
<comment type="caution">
    <text evidence="8">The sequence shown here is derived from an EMBL/GenBank/DDBJ whole genome shotgun (WGS) entry which is preliminary data.</text>
</comment>
<dbReference type="Pfam" id="PF07683">
    <property type="entry name" value="CobW_C"/>
    <property type="match status" value="1"/>
</dbReference>
<evidence type="ECO:0000313" key="9">
    <source>
        <dbReference type="Proteomes" id="UP000077857"/>
    </source>
</evidence>
<organism evidence="8 9">
    <name type="scientific">Methylomonas koyamae</name>
    <dbReference type="NCBI Taxonomy" id="702114"/>
    <lineage>
        <taxon>Bacteria</taxon>
        <taxon>Pseudomonadati</taxon>
        <taxon>Pseudomonadota</taxon>
        <taxon>Gammaproteobacteria</taxon>
        <taxon>Methylococcales</taxon>
        <taxon>Methylococcaceae</taxon>
        <taxon>Methylomonas</taxon>
    </lineage>
</organism>
<dbReference type="InterPro" id="IPR003495">
    <property type="entry name" value="CobW/HypB/UreG_nucleotide-bd"/>
</dbReference>
<dbReference type="PANTHER" id="PTHR13748:SF62">
    <property type="entry name" value="COBW DOMAIN-CONTAINING PROTEIN"/>
    <property type="match status" value="1"/>
</dbReference>
<dbReference type="GO" id="GO:0005737">
    <property type="term" value="C:cytoplasm"/>
    <property type="evidence" value="ECO:0007669"/>
    <property type="project" value="TreeGrafter"/>
</dbReference>
<dbReference type="InterPro" id="IPR011629">
    <property type="entry name" value="CobW-like_C"/>
</dbReference>
<evidence type="ECO:0000259" key="7">
    <source>
        <dbReference type="SMART" id="SM00833"/>
    </source>
</evidence>
<evidence type="ECO:0000313" key="8">
    <source>
        <dbReference type="EMBL" id="OAI19959.1"/>
    </source>
</evidence>
<proteinExistence type="inferred from homology"/>
<dbReference type="GO" id="GO:0016787">
    <property type="term" value="F:hydrolase activity"/>
    <property type="evidence" value="ECO:0007669"/>
    <property type="project" value="UniProtKB-KW"/>
</dbReference>
<reference evidence="8 9" key="1">
    <citation type="submission" date="2016-03" db="EMBL/GenBank/DDBJ databases">
        <authorList>
            <person name="Ploux O."/>
        </authorList>
    </citation>
    <scope>NUCLEOTIDE SEQUENCE [LARGE SCALE GENOMIC DNA]</scope>
    <source>
        <strain evidence="8 9">R-45378</strain>
    </source>
</reference>
<dbReference type="InterPro" id="IPR036627">
    <property type="entry name" value="CobW-likC_sf"/>
</dbReference>
<evidence type="ECO:0000256" key="1">
    <source>
        <dbReference type="ARBA" id="ARBA00022741"/>
    </source>
</evidence>